<dbReference type="EMBL" id="SNRY01000881">
    <property type="protein sequence ID" value="KAA6335548.1"/>
    <property type="molecule type" value="Genomic_DNA"/>
</dbReference>
<gene>
    <name evidence="1" type="ORF">EZS27_016226</name>
</gene>
<dbReference type="GO" id="GO:0009306">
    <property type="term" value="P:protein secretion"/>
    <property type="evidence" value="ECO:0007669"/>
    <property type="project" value="InterPro"/>
</dbReference>
<reference evidence="1" key="1">
    <citation type="submission" date="2019-03" db="EMBL/GenBank/DDBJ databases">
        <title>Single cell metagenomics reveals metabolic interactions within the superorganism composed of flagellate Streblomastix strix and complex community of Bacteroidetes bacteria on its surface.</title>
        <authorList>
            <person name="Treitli S.C."/>
            <person name="Kolisko M."/>
            <person name="Husnik F."/>
            <person name="Keeling P."/>
            <person name="Hampl V."/>
        </authorList>
    </citation>
    <scope>NUCLEOTIDE SEQUENCE</scope>
    <source>
        <strain evidence="1">STM</strain>
    </source>
</reference>
<organism evidence="1">
    <name type="scientific">termite gut metagenome</name>
    <dbReference type="NCBI Taxonomy" id="433724"/>
    <lineage>
        <taxon>unclassified sequences</taxon>
        <taxon>metagenomes</taxon>
        <taxon>organismal metagenomes</taxon>
    </lineage>
</organism>
<accession>A0A5J4RPD0</accession>
<sequence length="202" mass="23176">MNLTGNLSSPDIKMDIELPNEREEIQTLVRNYLNTEEEMNVQILYLLGIGKFYTTDNANAQNPNLMPSVLSSTLSGQLNNMLSQIIDNNNWNFGTNLSSNDKGWTDVEGVLSGQLLDNRLLINGNLGYRDRPLATTNFVGDFDTELLLTPTGDFRLKAYNQTNDRYYIRSTNFIKQGLGIMYKKDFDKWSDLLFVKRKKRKE</sequence>
<dbReference type="GO" id="GO:0005886">
    <property type="term" value="C:plasma membrane"/>
    <property type="evidence" value="ECO:0007669"/>
    <property type="project" value="InterPro"/>
</dbReference>
<comment type="caution">
    <text evidence="1">The sequence shown here is derived from an EMBL/GenBank/DDBJ whole genome shotgun (WGS) entry which is preliminary data.</text>
</comment>
<protein>
    <submittedName>
        <fullName evidence="1">Uncharacterized protein</fullName>
    </submittedName>
</protein>
<evidence type="ECO:0000313" key="1">
    <source>
        <dbReference type="EMBL" id="KAA6335548.1"/>
    </source>
</evidence>
<name>A0A5J4RPD0_9ZZZZ</name>
<dbReference type="AlphaFoldDB" id="A0A5J4RPD0"/>
<proteinExistence type="predicted"/>